<proteinExistence type="predicted"/>
<dbReference type="EMBL" id="JAMKBJ010000008">
    <property type="protein sequence ID" value="MCZ8537559.1"/>
    <property type="molecule type" value="Genomic_DNA"/>
</dbReference>
<reference evidence="1" key="1">
    <citation type="submission" date="2022-05" db="EMBL/GenBank/DDBJ databases">
        <authorList>
            <person name="Colautti A."/>
            <person name="Iacumin L."/>
        </authorList>
    </citation>
    <scope>NUCLEOTIDE SEQUENCE</scope>
    <source>
        <strain evidence="1">SK 55</strain>
    </source>
</reference>
<gene>
    <name evidence="1" type="ORF">M9R32_10235</name>
</gene>
<comment type="caution">
    <text evidence="1">The sequence shown here is derived from an EMBL/GenBank/DDBJ whole genome shotgun (WGS) entry which is preliminary data.</text>
</comment>
<dbReference type="Proteomes" id="UP001152173">
    <property type="component" value="Unassembled WGS sequence"/>
</dbReference>
<dbReference type="AlphaFoldDB" id="A0A9X3LI73"/>
<accession>A0A9X3LI73</accession>
<evidence type="ECO:0000313" key="2">
    <source>
        <dbReference type="Proteomes" id="UP001152173"/>
    </source>
</evidence>
<sequence>MISIYILSDGSVVIIDLHVGKNEGDVGIIGVHVGKIAIHVGITLKIIPHAWYKEYHSRSFHRFVEMYE</sequence>
<evidence type="ECO:0000313" key="1">
    <source>
        <dbReference type="EMBL" id="MCZ8537559.1"/>
    </source>
</evidence>
<name>A0A9X3LI73_9BACL</name>
<protein>
    <submittedName>
        <fullName evidence="1">Uncharacterized protein</fullName>
    </submittedName>
</protein>
<keyword evidence="2" id="KW-1185">Reference proteome</keyword>
<dbReference type="RefSeq" id="WP_269926652.1">
    <property type="nucleotide sequence ID" value="NZ_JAMKBJ010000008.1"/>
</dbReference>
<organism evidence="1 2">
    <name type="scientific">Paenisporosarcina quisquiliarum</name>
    <dbReference type="NCBI Taxonomy" id="365346"/>
    <lineage>
        <taxon>Bacteria</taxon>
        <taxon>Bacillati</taxon>
        <taxon>Bacillota</taxon>
        <taxon>Bacilli</taxon>
        <taxon>Bacillales</taxon>
        <taxon>Caryophanaceae</taxon>
        <taxon>Paenisporosarcina</taxon>
    </lineage>
</organism>